<organism evidence="2 3">
    <name type="scientific">Candidatus Magasanikbacteria bacterium CG10_big_fil_rev_8_21_14_0_10_42_10</name>
    <dbReference type="NCBI Taxonomy" id="1974649"/>
    <lineage>
        <taxon>Bacteria</taxon>
        <taxon>Candidatus Magasanikiibacteriota</taxon>
    </lineage>
</organism>
<proteinExistence type="predicted"/>
<keyword evidence="1" id="KW-0472">Membrane</keyword>
<feature type="transmembrane region" description="Helical" evidence="1">
    <location>
        <begin position="7"/>
        <end position="29"/>
    </location>
</feature>
<feature type="transmembrane region" description="Helical" evidence="1">
    <location>
        <begin position="101"/>
        <end position="123"/>
    </location>
</feature>
<evidence type="ECO:0000256" key="1">
    <source>
        <dbReference type="SAM" id="Phobius"/>
    </source>
</evidence>
<reference evidence="3" key="1">
    <citation type="submission" date="2017-09" db="EMBL/GenBank/DDBJ databases">
        <title>Depth-based differentiation of microbial function through sediment-hosted aquifers and enrichment of novel symbionts in the deep terrestrial subsurface.</title>
        <authorList>
            <person name="Probst A.J."/>
            <person name="Ladd B."/>
            <person name="Jarett J.K."/>
            <person name="Geller-Mcgrath D.E."/>
            <person name="Sieber C.M.K."/>
            <person name="Emerson J.B."/>
            <person name="Anantharaman K."/>
            <person name="Thomas B.C."/>
            <person name="Malmstrom R."/>
            <person name="Stieglmeier M."/>
            <person name="Klingl A."/>
            <person name="Woyke T."/>
            <person name="Ryan C.M."/>
            <person name="Banfield J.F."/>
        </authorList>
    </citation>
    <scope>NUCLEOTIDE SEQUENCE [LARGE SCALE GENOMIC DNA]</scope>
</reference>
<keyword evidence="1" id="KW-1133">Transmembrane helix</keyword>
<evidence type="ECO:0000313" key="3">
    <source>
        <dbReference type="Proteomes" id="UP000231530"/>
    </source>
</evidence>
<accession>A0A2H0TVW1</accession>
<feature type="transmembrane region" description="Helical" evidence="1">
    <location>
        <begin position="67"/>
        <end position="89"/>
    </location>
</feature>
<name>A0A2H0TVW1_9BACT</name>
<dbReference type="Proteomes" id="UP000231530">
    <property type="component" value="Unassembled WGS sequence"/>
</dbReference>
<dbReference type="AlphaFoldDB" id="A0A2H0TVW1"/>
<sequence>MKYPLGWYLGLLLGMMVGLNVLGHFFFVLDTMYFQSHEDALTTMETFPTSDDSFGTNYYYTKTPYFFPYQISALAAFWIPLGLVLFWSIAYMKTKKTIRRFLQSLLFPVIYTLVNIIYFFMVIDPSLGWEYELGMSLLFFGCGAIFVFVVVVNSIFLLRERRRLASHL</sequence>
<evidence type="ECO:0000313" key="2">
    <source>
        <dbReference type="EMBL" id="PIR76288.1"/>
    </source>
</evidence>
<protein>
    <submittedName>
        <fullName evidence="2">Uncharacterized protein</fullName>
    </submittedName>
</protein>
<comment type="caution">
    <text evidence="2">The sequence shown here is derived from an EMBL/GenBank/DDBJ whole genome shotgun (WGS) entry which is preliminary data.</text>
</comment>
<feature type="transmembrane region" description="Helical" evidence="1">
    <location>
        <begin position="135"/>
        <end position="158"/>
    </location>
</feature>
<gene>
    <name evidence="2" type="ORF">COU32_02705</name>
</gene>
<dbReference type="EMBL" id="PFBY01000033">
    <property type="protein sequence ID" value="PIR76288.1"/>
    <property type="molecule type" value="Genomic_DNA"/>
</dbReference>
<keyword evidence="1" id="KW-0812">Transmembrane</keyword>